<keyword evidence="1" id="KW-0812">Transmembrane</keyword>
<dbReference type="AlphaFoldDB" id="E4TVJ0"/>
<sequence length="144" mass="16457">MDIITISKITAILGTIFLIYRNDEKSSNYIGGILIISFGLTIPKLPNLMSAGLILYILTLTITIWLLVKSKIKTDSRSFTIIFLAGFFVKEGFFLNFPNYAIFYYLTFALVLLYFYFLYRRSASVLVITTIPAVDYLITLYSLL</sequence>
<accession>E4TVJ0</accession>
<evidence type="ECO:0000313" key="2">
    <source>
        <dbReference type="EMBL" id="ADR20122.1"/>
    </source>
</evidence>
<dbReference type="HOGENOM" id="CLU_1794209_0_0_10"/>
<reference evidence="2 3" key="1">
    <citation type="journal article" date="2011" name="Stand. Genomic Sci.">
        <title>Complete genome sequence of Marivirga tractuosa type strain (H-43).</title>
        <authorList>
            <person name="Pagani I."/>
            <person name="Chertkov O."/>
            <person name="Lapidus A."/>
            <person name="Lucas S."/>
            <person name="Del Rio T.G."/>
            <person name="Tice H."/>
            <person name="Copeland A."/>
            <person name="Cheng J.F."/>
            <person name="Nolan M."/>
            <person name="Saunders E."/>
            <person name="Pitluck S."/>
            <person name="Held B."/>
            <person name="Goodwin L."/>
            <person name="Liolios K."/>
            <person name="Ovchinikova G."/>
            <person name="Ivanova N."/>
            <person name="Mavromatis K."/>
            <person name="Pati A."/>
            <person name="Chen A."/>
            <person name="Palaniappan K."/>
            <person name="Land M."/>
            <person name="Hauser L."/>
            <person name="Jeffries C.D."/>
            <person name="Detter J.C."/>
            <person name="Han C."/>
            <person name="Tapia R."/>
            <person name="Ngatchou-Djao O.D."/>
            <person name="Rohde M."/>
            <person name="Goker M."/>
            <person name="Spring S."/>
            <person name="Sikorski J."/>
            <person name="Woyke T."/>
            <person name="Bristow J."/>
            <person name="Eisen J.A."/>
            <person name="Markowitz V."/>
            <person name="Hugenholtz P."/>
            <person name="Klenk H.P."/>
            <person name="Kyrpides N.C."/>
        </authorList>
    </citation>
    <scope>NUCLEOTIDE SEQUENCE [LARGE SCALE GENOMIC DNA]</scope>
    <source>
        <strain evidence="3">ATCC 23168 / DSM 4126 / NBRC 15989 / NCIMB 1408 / VKM B-1430 / H-43</strain>
    </source>
</reference>
<name>E4TVJ0_MARTH</name>
<evidence type="ECO:0000256" key="1">
    <source>
        <dbReference type="SAM" id="Phobius"/>
    </source>
</evidence>
<dbReference type="EMBL" id="CP002349">
    <property type="protein sequence ID" value="ADR20122.1"/>
    <property type="molecule type" value="Genomic_DNA"/>
</dbReference>
<feature type="transmembrane region" description="Helical" evidence="1">
    <location>
        <begin position="48"/>
        <end position="67"/>
    </location>
</feature>
<feature type="transmembrane region" description="Helical" evidence="1">
    <location>
        <begin position="101"/>
        <end position="118"/>
    </location>
</feature>
<dbReference type="Proteomes" id="UP000008720">
    <property type="component" value="Chromosome"/>
</dbReference>
<organism evidence="2 3">
    <name type="scientific">Marivirga tractuosa (strain ATCC 23168 / DSM 4126 / NBRC 15989 / NCIMB 1408 / VKM B-1430 / H-43)</name>
    <name type="common">Microscilla tractuosa</name>
    <name type="synonym">Flexibacter tractuosus</name>
    <dbReference type="NCBI Taxonomy" id="643867"/>
    <lineage>
        <taxon>Bacteria</taxon>
        <taxon>Pseudomonadati</taxon>
        <taxon>Bacteroidota</taxon>
        <taxon>Cytophagia</taxon>
        <taxon>Cytophagales</taxon>
        <taxon>Marivirgaceae</taxon>
        <taxon>Marivirga</taxon>
    </lineage>
</organism>
<evidence type="ECO:0000313" key="3">
    <source>
        <dbReference type="Proteomes" id="UP000008720"/>
    </source>
</evidence>
<feature type="transmembrane region" description="Helical" evidence="1">
    <location>
        <begin position="79"/>
        <end position="95"/>
    </location>
</feature>
<protein>
    <submittedName>
        <fullName evidence="2">Uncharacterized protein</fullName>
    </submittedName>
</protein>
<feature type="transmembrane region" description="Helical" evidence="1">
    <location>
        <begin position="125"/>
        <end position="143"/>
    </location>
</feature>
<dbReference type="KEGG" id="mtt:Ftrac_0111"/>
<dbReference type="STRING" id="643867.Ftrac_0111"/>
<proteinExistence type="predicted"/>
<keyword evidence="1" id="KW-0472">Membrane</keyword>
<keyword evidence="1" id="KW-1133">Transmembrane helix</keyword>
<feature type="transmembrane region" description="Helical" evidence="1">
    <location>
        <begin position="26"/>
        <end position="42"/>
    </location>
</feature>
<gene>
    <name evidence="2" type="ordered locus">Ftrac_0111</name>
</gene>
<keyword evidence="3" id="KW-1185">Reference proteome</keyword>